<protein>
    <recommendedName>
        <fullName evidence="3">DUF3077 domain-containing protein</fullName>
    </recommendedName>
</protein>
<sequence length="84" mass="9345">MKKIVPDPPDSFPIPYISIIADLSLEDAKAHAAALMDSLSRTIELYLSTVGEDQRKVVLDNMGIHTELLRALFGHMSTLERAHE</sequence>
<evidence type="ECO:0008006" key="3">
    <source>
        <dbReference type="Google" id="ProtNLM"/>
    </source>
</evidence>
<accession>A0A379KJW4</accession>
<organism evidence="1 2">
    <name type="scientific">Pseudomonas putida</name>
    <name type="common">Arthrobacter siderocapsulatus</name>
    <dbReference type="NCBI Taxonomy" id="303"/>
    <lineage>
        <taxon>Bacteria</taxon>
        <taxon>Pseudomonadati</taxon>
        <taxon>Pseudomonadota</taxon>
        <taxon>Gammaproteobacteria</taxon>
        <taxon>Pseudomonadales</taxon>
        <taxon>Pseudomonadaceae</taxon>
        <taxon>Pseudomonas</taxon>
    </lineage>
</organism>
<dbReference type="EMBL" id="UGUY01000001">
    <property type="protein sequence ID" value="SUD68130.1"/>
    <property type="molecule type" value="Genomic_DNA"/>
</dbReference>
<reference evidence="1 2" key="1">
    <citation type="submission" date="2018-06" db="EMBL/GenBank/DDBJ databases">
        <authorList>
            <consortium name="Pathogen Informatics"/>
            <person name="Doyle S."/>
        </authorList>
    </citation>
    <scope>NUCLEOTIDE SEQUENCE [LARGE SCALE GENOMIC DNA]</scope>
    <source>
        <strain evidence="1 2">NCTC7914</strain>
    </source>
</reference>
<dbReference type="AlphaFoldDB" id="A0A379KJW4"/>
<dbReference type="Proteomes" id="UP000254602">
    <property type="component" value="Unassembled WGS sequence"/>
</dbReference>
<evidence type="ECO:0000313" key="1">
    <source>
        <dbReference type="EMBL" id="SUD68130.1"/>
    </source>
</evidence>
<evidence type="ECO:0000313" key="2">
    <source>
        <dbReference type="Proteomes" id="UP000254602"/>
    </source>
</evidence>
<name>A0A379KJW4_PSEPU</name>
<proteinExistence type="predicted"/>
<gene>
    <name evidence="1" type="ORF">NCTC7914_02257</name>
</gene>
<dbReference type="RefSeq" id="WP_125923423.1">
    <property type="nucleotide sequence ID" value="NZ_JBFOKL010000008.1"/>
</dbReference>